<reference evidence="2 3" key="1">
    <citation type="journal article" date="2015" name="Genome Announc.">
        <title>Complete Genome Sequence of Spiroplasma litorale TN-1T (DSM 21781), a Bacterium Isolated from a Green-Eyed Horsefly (Tabanus nigrovittatus).</title>
        <authorList>
            <person name="Lo W.S."/>
            <person name="Lai Y.C."/>
            <person name="Lien Y.W."/>
            <person name="Wang T.H."/>
            <person name="Kuo C.H."/>
        </authorList>
    </citation>
    <scope>NUCLEOTIDE SEQUENCE [LARGE SCALE GENOMIC DNA]</scope>
    <source>
        <strain evidence="2 3">TN-1</strain>
    </source>
</reference>
<sequence>MAIQSRMEKNKKLHEEVKKDIVYNRQLQNDKSIIYSAFERLKEIDFNFFKDKLTEFDKKHQFEKPYLDKDSSSSFLPDELKYELKREIAELKKINENSLISENEYNSDLTNEVENISLKNEKYIRYLNNLNLSQQNFQKNIEKLKNKQSKGFNAAQDISMTTVQQMRTQDKRPTHHMLVDVQEKVEKSQAKVLKSYVSKVKKRGMKWVIPILVVIILIMMVSILVPVFIDF</sequence>
<keyword evidence="1" id="KW-1133">Transmembrane helix</keyword>
<dbReference type="Proteomes" id="UP000067476">
    <property type="component" value="Chromosome"/>
</dbReference>
<keyword evidence="1" id="KW-0812">Transmembrane</keyword>
<organism evidence="2 3">
    <name type="scientific">Spiroplasma litorale</name>
    <dbReference type="NCBI Taxonomy" id="216942"/>
    <lineage>
        <taxon>Bacteria</taxon>
        <taxon>Bacillati</taxon>
        <taxon>Mycoplasmatota</taxon>
        <taxon>Mollicutes</taxon>
        <taxon>Entomoplasmatales</taxon>
        <taxon>Spiroplasmataceae</taxon>
        <taxon>Spiroplasma</taxon>
    </lineage>
</organism>
<evidence type="ECO:0000313" key="3">
    <source>
        <dbReference type="Proteomes" id="UP000067476"/>
    </source>
</evidence>
<accession>A0A0K1W293</accession>
<name>A0A0K1W293_9MOLU</name>
<proteinExistence type="predicted"/>
<evidence type="ECO:0000256" key="1">
    <source>
        <dbReference type="SAM" id="Phobius"/>
    </source>
</evidence>
<gene>
    <name evidence="2" type="ORF">SLITO_v1c08340</name>
</gene>
<dbReference type="AlphaFoldDB" id="A0A0K1W293"/>
<keyword evidence="1" id="KW-0472">Membrane</keyword>
<dbReference type="KEGG" id="sll:SLITO_v1c08340"/>
<dbReference type="OrthoDB" id="389401at2"/>
<feature type="transmembrane region" description="Helical" evidence="1">
    <location>
        <begin position="207"/>
        <end position="229"/>
    </location>
</feature>
<dbReference type="STRING" id="216942.SLITO_v1c08340"/>
<evidence type="ECO:0000313" key="2">
    <source>
        <dbReference type="EMBL" id="AKX34449.1"/>
    </source>
</evidence>
<dbReference type="PATRIC" id="fig|216942.3.peg.849"/>
<protein>
    <submittedName>
        <fullName evidence="2">Uncharacterized protein</fullName>
    </submittedName>
</protein>
<dbReference type="RefSeq" id="WP_075058540.1">
    <property type="nucleotide sequence ID" value="NZ_CP012357.1"/>
</dbReference>
<dbReference type="EMBL" id="CP012357">
    <property type="protein sequence ID" value="AKX34449.1"/>
    <property type="molecule type" value="Genomic_DNA"/>
</dbReference>
<keyword evidence="3" id="KW-1185">Reference proteome</keyword>